<protein>
    <submittedName>
        <fullName evidence="1">Isoleucine-tRNA ligase</fullName>
    </submittedName>
</protein>
<dbReference type="GO" id="GO:0016874">
    <property type="term" value="F:ligase activity"/>
    <property type="evidence" value="ECO:0007669"/>
    <property type="project" value="UniProtKB-KW"/>
</dbReference>
<evidence type="ECO:0000313" key="1">
    <source>
        <dbReference type="EMBL" id="KKP64085.1"/>
    </source>
</evidence>
<keyword evidence="1" id="KW-0436">Ligase</keyword>
<organism evidence="1 2">
    <name type="scientific">candidate division WS6 bacterium GW2011_GWE1_34_7</name>
    <dbReference type="NCBI Taxonomy" id="1619093"/>
    <lineage>
        <taxon>Bacteria</taxon>
        <taxon>Candidatus Dojkabacteria</taxon>
    </lineage>
</organism>
<dbReference type="EMBL" id="LBPV01000054">
    <property type="protein sequence ID" value="KKP64085.1"/>
    <property type="molecule type" value="Genomic_DNA"/>
</dbReference>
<feature type="non-terminal residue" evidence="1">
    <location>
        <position position="1"/>
    </location>
</feature>
<comment type="caution">
    <text evidence="1">The sequence shown here is derived from an EMBL/GenBank/DDBJ whole genome shotgun (WGS) entry which is preliminary data.</text>
</comment>
<gene>
    <name evidence="1" type="ORF">UR61_C0054G0001</name>
</gene>
<proteinExistence type="predicted"/>
<dbReference type="AlphaFoldDB" id="A0A0G0DM56"/>
<dbReference type="Pfam" id="PF19302">
    <property type="entry name" value="DUF5915"/>
    <property type="match status" value="1"/>
</dbReference>
<dbReference type="Proteomes" id="UP000033866">
    <property type="component" value="Unassembled WGS sequence"/>
</dbReference>
<name>A0A0G0DM56_9BACT</name>
<sequence>EMLNIVKGELNVKEVEYSKVEVKGKEIKSQSNGNIFVSLDTHISEELKEEGLLNEVLRGLQVIRKESGCEVGEYVSIKYVTQSKELEELLRKYSEEIKKGILIKEMESVDTVKSELKVKVGDAQILVEILK</sequence>
<accession>A0A0G0DM56</accession>
<reference evidence="1 2" key="1">
    <citation type="journal article" date="2015" name="Nature">
        <title>rRNA introns, odd ribosomes, and small enigmatic genomes across a large radiation of phyla.</title>
        <authorList>
            <person name="Brown C.T."/>
            <person name="Hug L.A."/>
            <person name="Thomas B.C."/>
            <person name="Sharon I."/>
            <person name="Castelle C.J."/>
            <person name="Singh A."/>
            <person name="Wilkins M.J."/>
            <person name="Williams K.H."/>
            <person name="Banfield J.F."/>
        </authorList>
    </citation>
    <scope>NUCLEOTIDE SEQUENCE [LARGE SCALE GENOMIC DNA]</scope>
</reference>
<evidence type="ECO:0000313" key="2">
    <source>
        <dbReference type="Proteomes" id="UP000033866"/>
    </source>
</evidence>